<dbReference type="AlphaFoldDB" id="A0A9D4FMV1"/>
<reference evidence="1" key="1">
    <citation type="journal article" date="2019" name="bioRxiv">
        <title>The Genome of the Zebra Mussel, Dreissena polymorpha: A Resource for Invasive Species Research.</title>
        <authorList>
            <person name="McCartney M.A."/>
            <person name="Auch B."/>
            <person name="Kono T."/>
            <person name="Mallez S."/>
            <person name="Zhang Y."/>
            <person name="Obille A."/>
            <person name="Becker A."/>
            <person name="Abrahante J.E."/>
            <person name="Garbe J."/>
            <person name="Badalamenti J.P."/>
            <person name="Herman A."/>
            <person name="Mangelson H."/>
            <person name="Liachko I."/>
            <person name="Sullivan S."/>
            <person name="Sone E.D."/>
            <person name="Koren S."/>
            <person name="Silverstein K.A.T."/>
            <person name="Beckman K.B."/>
            <person name="Gohl D.M."/>
        </authorList>
    </citation>
    <scope>NUCLEOTIDE SEQUENCE</scope>
    <source>
        <strain evidence="1">Duluth1</strain>
        <tissue evidence="1">Whole animal</tissue>
    </source>
</reference>
<keyword evidence="2" id="KW-1185">Reference proteome</keyword>
<reference evidence="1" key="2">
    <citation type="submission" date="2020-11" db="EMBL/GenBank/DDBJ databases">
        <authorList>
            <person name="McCartney M.A."/>
            <person name="Auch B."/>
            <person name="Kono T."/>
            <person name="Mallez S."/>
            <person name="Becker A."/>
            <person name="Gohl D.M."/>
            <person name="Silverstein K.A.T."/>
            <person name="Koren S."/>
            <person name="Bechman K.B."/>
            <person name="Herman A."/>
            <person name="Abrahante J.E."/>
            <person name="Garbe J."/>
        </authorList>
    </citation>
    <scope>NUCLEOTIDE SEQUENCE</scope>
    <source>
        <strain evidence="1">Duluth1</strain>
        <tissue evidence="1">Whole animal</tissue>
    </source>
</reference>
<evidence type="ECO:0000313" key="2">
    <source>
        <dbReference type="Proteomes" id="UP000828390"/>
    </source>
</evidence>
<comment type="caution">
    <text evidence="1">The sequence shown here is derived from an EMBL/GenBank/DDBJ whole genome shotgun (WGS) entry which is preliminary data.</text>
</comment>
<evidence type="ECO:0000313" key="1">
    <source>
        <dbReference type="EMBL" id="KAH3801715.1"/>
    </source>
</evidence>
<protein>
    <submittedName>
        <fullName evidence="1">Uncharacterized protein</fullName>
    </submittedName>
</protein>
<sequence length="50" mass="5634">MCVFNCGVDIFYVTISRDKGTIIALGDKFLARKLIKLQVVRTMIKKIVSS</sequence>
<dbReference type="EMBL" id="JAIWYP010000007">
    <property type="protein sequence ID" value="KAH3801715.1"/>
    <property type="molecule type" value="Genomic_DNA"/>
</dbReference>
<name>A0A9D4FMV1_DREPO</name>
<gene>
    <name evidence="1" type="ORF">DPMN_155376</name>
</gene>
<organism evidence="1 2">
    <name type="scientific">Dreissena polymorpha</name>
    <name type="common">Zebra mussel</name>
    <name type="synonym">Mytilus polymorpha</name>
    <dbReference type="NCBI Taxonomy" id="45954"/>
    <lineage>
        <taxon>Eukaryota</taxon>
        <taxon>Metazoa</taxon>
        <taxon>Spiralia</taxon>
        <taxon>Lophotrochozoa</taxon>
        <taxon>Mollusca</taxon>
        <taxon>Bivalvia</taxon>
        <taxon>Autobranchia</taxon>
        <taxon>Heteroconchia</taxon>
        <taxon>Euheterodonta</taxon>
        <taxon>Imparidentia</taxon>
        <taxon>Neoheterodontei</taxon>
        <taxon>Myida</taxon>
        <taxon>Dreissenoidea</taxon>
        <taxon>Dreissenidae</taxon>
        <taxon>Dreissena</taxon>
    </lineage>
</organism>
<accession>A0A9D4FMV1</accession>
<proteinExistence type="predicted"/>
<dbReference type="Proteomes" id="UP000828390">
    <property type="component" value="Unassembled WGS sequence"/>
</dbReference>